<gene>
    <name evidence="2" type="ORF">BDV28DRAFT_164113</name>
</gene>
<evidence type="ECO:0008006" key="4">
    <source>
        <dbReference type="Google" id="ProtNLM"/>
    </source>
</evidence>
<dbReference type="EMBL" id="ML739070">
    <property type="protein sequence ID" value="KAE8354545.1"/>
    <property type="molecule type" value="Genomic_DNA"/>
</dbReference>
<dbReference type="OrthoDB" id="3340520at2759"/>
<evidence type="ECO:0000256" key="1">
    <source>
        <dbReference type="SAM" id="Phobius"/>
    </source>
</evidence>
<protein>
    <recommendedName>
        <fullName evidence="4">DUF1365-domain-containing protein</fullName>
    </recommendedName>
</protein>
<keyword evidence="1" id="KW-0812">Transmembrane</keyword>
<dbReference type="AlphaFoldDB" id="A0A5N6ZAA9"/>
<keyword evidence="1" id="KW-1133">Transmembrane helix</keyword>
<dbReference type="Proteomes" id="UP000327118">
    <property type="component" value="Unassembled WGS sequence"/>
</dbReference>
<dbReference type="PANTHER" id="PTHR33973:SF4">
    <property type="entry name" value="OS07G0153300 PROTEIN"/>
    <property type="match status" value="1"/>
</dbReference>
<feature type="transmembrane region" description="Helical" evidence="1">
    <location>
        <begin position="6"/>
        <end position="21"/>
    </location>
</feature>
<keyword evidence="3" id="KW-1185">Reference proteome</keyword>
<accession>A0A5N6ZAA9</accession>
<dbReference type="PANTHER" id="PTHR33973">
    <property type="entry name" value="OS07G0153300 PROTEIN"/>
    <property type="match status" value="1"/>
</dbReference>
<feature type="transmembrane region" description="Helical" evidence="1">
    <location>
        <begin position="33"/>
        <end position="53"/>
    </location>
</feature>
<evidence type="ECO:0000313" key="2">
    <source>
        <dbReference type="EMBL" id="KAE8354545.1"/>
    </source>
</evidence>
<proteinExistence type="predicted"/>
<organism evidence="2 3">
    <name type="scientific">Aspergillus coremiiformis</name>
    <dbReference type="NCBI Taxonomy" id="138285"/>
    <lineage>
        <taxon>Eukaryota</taxon>
        <taxon>Fungi</taxon>
        <taxon>Dikarya</taxon>
        <taxon>Ascomycota</taxon>
        <taxon>Pezizomycotina</taxon>
        <taxon>Eurotiomycetes</taxon>
        <taxon>Eurotiomycetidae</taxon>
        <taxon>Eurotiales</taxon>
        <taxon>Aspergillaceae</taxon>
        <taxon>Aspergillus</taxon>
        <taxon>Aspergillus subgen. Circumdati</taxon>
    </lineage>
</organism>
<name>A0A5N6ZAA9_9EURO</name>
<sequence>MSWRAVGYTIFVMTCFILKWSEPGIKTLMVLPLLGLSIITGSLLLWLVMAAYIRRKLIVLDSSMKKDFIGKPLLLSAKLTHARLFPATERYFYWYDYFMIGIPVGLRGRIGNLLSIDNPPTREQSWYQRCWFTIDPTYYLDRGSGDRGLEEKMHIFLRSMGEDPNEFPYAYLLSVPKFLGIQKSAVSYWYLYSSNRQLSAMIIEINNAFNEKRNVFSRITGDGLTVDNATNWSTTITASVKGSKTHETMPIQFSSSSPGSKNYKTTWDKVIFASPFVKVGGSMTTKSVDPMVSLSFQSIMTSNSPDGQVLVTSRLSSWGEPIDPVLASGWTIARFIARWTHAGAASTIRIVKEATRIRFRSKVLALLERPEVRPGSIPRNGTESEQALELPFRQYLSELASHTSFPVTIKYIPPKALHFDEIIFRSPSCTGSSAEPSVTIQPLSHRFYTSFPQHSTAESAFAEETKPSPTNADQSSCRLLVLNHTLLDRVLTTAGRTLDTKAAKVKSNRSVNWISAFLHILICALRQPSTETFMDRFVNHHLSSSMQQSYQTSTIHHLLACRLPIDSHAMVKLCYISARTMFVYTLCWAAFSTWLQKDLAALMWQYSITPGTSTAVYWGWDMVNNYIGKYGVNPFAWGNGL</sequence>
<evidence type="ECO:0000313" key="3">
    <source>
        <dbReference type="Proteomes" id="UP000327118"/>
    </source>
</evidence>
<dbReference type="InterPro" id="IPR010775">
    <property type="entry name" value="DUF1365"/>
</dbReference>
<reference evidence="3" key="1">
    <citation type="submission" date="2019-04" db="EMBL/GenBank/DDBJ databases">
        <title>Friends and foes A comparative genomics studyof 23 Aspergillus species from section Flavi.</title>
        <authorList>
            <consortium name="DOE Joint Genome Institute"/>
            <person name="Kjaerbolling I."/>
            <person name="Vesth T."/>
            <person name="Frisvad J.C."/>
            <person name="Nybo J.L."/>
            <person name="Theobald S."/>
            <person name="Kildgaard S."/>
            <person name="Isbrandt T."/>
            <person name="Kuo A."/>
            <person name="Sato A."/>
            <person name="Lyhne E.K."/>
            <person name="Kogle M.E."/>
            <person name="Wiebenga A."/>
            <person name="Kun R.S."/>
            <person name="Lubbers R.J."/>
            <person name="Makela M.R."/>
            <person name="Barry K."/>
            <person name="Chovatia M."/>
            <person name="Clum A."/>
            <person name="Daum C."/>
            <person name="Haridas S."/>
            <person name="He G."/>
            <person name="LaButti K."/>
            <person name="Lipzen A."/>
            <person name="Mondo S."/>
            <person name="Riley R."/>
            <person name="Salamov A."/>
            <person name="Simmons B.A."/>
            <person name="Magnuson J.K."/>
            <person name="Henrissat B."/>
            <person name="Mortensen U.H."/>
            <person name="Larsen T.O."/>
            <person name="Devries R.P."/>
            <person name="Grigoriev I.V."/>
            <person name="Machida M."/>
            <person name="Baker S.E."/>
            <person name="Andersen M.R."/>
        </authorList>
    </citation>
    <scope>NUCLEOTIDE SEQUENCE [LARGE SCALE GENOMIC DNA]</scope>
    <source>
        <strain evidence="3">CBS 553.77</strain>
    </source>
</reference>
<keyword evidence="1" id="KW-0472">Membrane</keyword>
<dbReference type="Pfam" id="PF07103">
    <property type="entry name" value="DUF1365"/>
    <property type="match status" value="1"/>
</dbReference>